<evidence type="ECO:0000256" key="3">
    <source>
        <dbReference type="ARBA" id="ARBA00022630"/>
    </source>
</evidence>
<keyword evidence="8" id="KW-0408">Iron</keyword>
<comment type="cofactor">
    <cofactor evidence="1">
        <name>FAD</name>
        <dbReference type="ChEBI" id="CHEBI:57692"/>
    </cofactor>
</comment>
<dbReference type="PANTHER" id="PTHR11748:SF111">
    <property type="entry name" value="D-LACTATE DEHYDROGENASE, MITOCHONDRIAL-RELATED"/>
    <property type="match status" value="1"/>
</dbReference>
<dbReference type="Pfam" id="PF13183">
    <property type="entry name" value="Fer4_8"/>
    <property type="match status" value="1"/>
</dbReference>
<dbReference type="PROSITE" id="PS51387">
    <property type="entry name" value="FAD_PCMH"/>
    <property type="match status" value="1"/>
</dbReference>
<dbReference type="InterPro" id="IPR009051">
    <property type="entry name" value="Helical_ferredxn"/>
</dbReference>
<dbReference type="PROSITE" id="PS00198">
    <property type="entry name" value="4FE4S_FER_1"/>
    <property type="match status" value="1"/>
</dbReference>
<evidence type="ECO:0000259" key="12">
    <source>
        <dbReference type="PROSITE" id="PS51387"/>
    </source>
</evidence>
<dbReference type="InterPro" id="IPR006094">
    <property type="entry name" value="Oxid_FAD_bind_N"/>
</dbReference>
<comment type="caution">
    <text evidence="13">The sequence shown here is derived from an EMBL/GenBank/DDBJ whole genome shotgun (WGS) entry which is preliminary data.</text>
</comment>
<comment type="similarity">
    <text evidence="2">Belongs to the FAD-binding oxidoreductase/transferase type 4 family.</text>
</comment>
<evidence type="ECO:0000256" key="4">
    <source>
        <dbReference type="ARBA" id="ARBA00022723"/>
    </source>
</evidence>
<evidence type="ECO:0000256" key="1">
    <source>
        <dbReference type="ARBA" id="ARBA00001974"/>
    </source>
</evidence>
<keyword evidence="3" id="KW-0285">Flavoprotein</keyword>
<accession>A0A921AW03</accession>
<dbReference type="Pfam" id="PF01565">
    <property type="entry name" value="FAD_binding_4"/>
    <property type="match status" value="1"/>
</dbReference>
<keyword evidence="9" id="KW-0411">Iron-sulfur</keyword>
<dbReference type="Gene3D" id="3.30.465.10">
    <property type="match status" value="1"/>
</dbReference>
<keyword evidence="4" id="KW-0479">Metal-binding</keyword>
<evidence type="ECO:0000256" key="7">
    <source>
        <dbReference type="ARBA" id="ARBA00023002"/>
    </source>
</evidence>
<dbReference type="GO" id="GO:0008720">
    <property type="term" value="F:D-lactate dehydrogenase (NAD+) activity"/>
    <property type="evidence" value="ECO:0007669"/>
    <property type="project" value="TreeGrafter"/>
</dbReference>
<keyword evidence="6" id="KW-0809">Transit peptide</keyword>
<dbReference type="GO" id="GO:0071949">
    <property type="term" value="F:FAD binding"/>
    <property type="evidence" value="ECO:0007669"/>
    <property type="project" value="InterPro"/>
</dbReference>
<dbReference type="GO" id="GO:0046872">
    <property type="term" value="F:metal ion binding"/>
    <property type="evidence" value="ECO:0007669"/>
    <property type="project" value="UniProtKB-KW"/>
</dbReference>
<dbReference type="InterPro" id="IPR017900">
    <property type="entry name" value="4Fe4S_Fe_S_CS"/>
</dbReference>
<dbReference type="RefSeq" id="WP_304121320.1">
    <property type="nucleotide sequence ID" value="NZ_DYZA01000073.1"/>
</dbReference>
<dbReference type="Pfam" id="PF02913">
    <property type="entry name" value="FAD-oxidase_C"/>
    <property type="match status" value="1"/>
</dbReference>
<reference evidence="13" key="1">
    <citation type="journal article" date="2021" name="PeerJ">
        <title>Extensive microbial diversity within the chicken gut microbiome revealed by metagenomics and culture.</title>
        <authorList>
            <person name="Gilroy R."/>
            <person name="Ravi A."/>
            <person name="Getino M."/>
            <person name="Pursley I."/>
            <person name="Horton D.L."/>
            <person name="Alikhan N.F."/>
            <person name="Baker D."/>
            <person name="Gharbi K."/>
            <person name="Hall N."/>
            <person name="Watson M."/>
            <person name="Adriaenssens E.M."/>
            <person name="Foster-Nyarko E."/>
            <person name="Jarju S."/>
            <person name="Secka A."/>
            <person name="Antonio M."/>
            <person name="Oren A."/>
            <person name="Chaudhuri R.R."/>
            <person name="La Ragione R."/>
            <person name="Hildebrand F."/>
            <person name="Pallen M.J."/>
        </authorList>
    </citation>
    <scope>NUCLEOTIDE SEQUENCE</scope>
    <source>
        <strain evidence="13">ChiGjej2B2-19336</strain>
    </source>
</reference>
<dbReference type="Gene3D" id="3.30.70.2740">
    <property type="match status" value="1"/>
</dbReference>
<feature type="domain" description="4Fe-4S ferredoxin-type" evidence="11">
    <location>
        <begin position="533"/>
        <end position="562"/>
    </location>
</feature>
<dbReference type="EC" id="1.1.2.4" evidence="10"/>
<dbReference type="InterPro" id="IPR004113">
    <property type="entry name" value="FAD-bd_oxidored_4_C"/>
</dbReference>
<dbReference type="PANTHER" id="PTHR11748">
    <property type="entry name" value="D-LACTATE DEHYDROGENASE"/>
    <property type="match status" value="1"/>
</dbReference>
<evidence type="ECO:0000256" key="9">
    <source>
        <dbReference type="ARBA" id="ARBA00023014"/>
    </source>
</evidence>
<dbReference type="InterPro" id="IPR016164">
    <property type="entry name" value="FAD-linked_Oxase-like_C"/>
</dbReference>
<dbReference type="SUPFAM" id="SSF46548">
    <property type="entry name" value="alpha-helical ferredoxin"/>
    <property type="match status" value="1"/>
</dbReference>
<dbReference type="GO" id="GO:0004458">
    <property type="term" value="F:D-lactate dehydrogenase (cytochrome) activity"/>
    <property type="evidence" value="ECO:0007669"/>
    <property type="project" value="UniProtKB-EC"/>
</dbReference>
<proteinExistence type="inferred from homology"/>
<dbReference type="GO" id="GO:1903457">
    <property type="term" value="P:lactate catabolic process"/>
    <property type="evidence" value="ECO:0007669"/>
    <property type="project" value="TreeGrafter"/>
</dbReference>
<feature type="domain" description="FAD-binding PCMH-type" evidence="12">
    <location>
        <begin position="36"/>
        <end position="265"/>
    </location>
</feature>
<dbReference type="AlphaFoldDB" id="A0A921AW03"/>
<dbReference type="InterPro" id="IPR004017">
    <property type="entry name" value="Cys_rich_dom"/>
</dbReference>
<evidence type="ECO:0000256" key="8">
    <source>
        <dbReference type="ARBA" id="ARBA00023004"/>
    </source>
</evidence>
<dbReference type="InterPro" id="IPR016166">
    <property type="entry name" value="FAD-bd_PCMH"/>
</dbReference>
<dbReference type="SUPFAM" id="SSF55103">
    <property type="entry name" value="FAD-linked oxidases, C-terminal domain"/>
    <property type="match status" value="1"/>
</dbReference>
<dbReference type="InterPro" id="IPR016169">
    <property type="entry name" value="FAD-bd_PCMH_sub2"/>
</dbReference>
<evidence type="ECO:0000259" key="11">
    <source>
        <dbReference type="PROSITE" id="PS51379"/>
    </source>
</evidence>
<dbReference type="InterPro" id="IPR017896">
    <property type="entry name" value="4Fe4S_Fe-S-bd"/>
</dbReference>
<evidence type="ECO:0000256" key="5">
    <source>
        <dbReference type="ARBA" id="ARBA00022827"/>
    </source>
</evidence>
<dbReference type="Proteomes" id="UP000698963">
    <property type="component" value="Unassembled WGS sequence"/>
</dbReference>
<dbReference type="Gene3D" id="1.10.1060.10">
    <property type="entry name" value="Alpha-helical ferredoxin"/>
    <property type="match status" value="1"/>
</dbReference>
<dbReference type="EMBL" id="DYZA01000073">
    <property type="protein sequence ID" value="HJD96778.1"/>
    <property type="molecule type" value="Genomic_DNA"/>
</dbReference>
<dbReference type="SUPFAM" id="SSF56176">
    <property type="entry name" value="FAD-binding/transporter-associated domain-like"/>
    <property type="match status" value="1"/>
</dbReference>
<organism evidence="13 14">
    <name type="scientific">Mailhella massiliensis</name>
    <dbReference type="NCBI Taxonomy" id="1903261"/>
    <lineage>
        <taxon>Bacteria</taxon>
        <taxon>Pseudomonadati</taxon>
        <taxon>Thermodesulfobacteriota</taxon>
        <taxon>Desulfovibrionia</taxon>
        <taxon>Desulfovibrionales</taxon>
        <taxon>Desulfovibrionaceae</taxon>
        <taxon>Mailhella</taxon>
    </lineage>
</organism>
<reference evidence="13" key="2">
    <citation type="submission" date="2021-09" db="EMBL/GenBank/DDBJ databases">
        <authorList>
            <person name="Gilroy R."/>
        </authorList>
    </citation>
    <scope>NUCLEOTIDE SEQUENCE</scope>
    <source>
        <strain evidence="13">ChiGjej2B2-19336</strain>
    </source>
</reference>
<evidence type="ECO:0000313" key="13">
    <source>
        <dbReference type="EMBL" id="HJD96778.1"/>
    </source>
</evidence>
<evidence type="ECO:0000256" key="2">
    <source>
        <dbReference type="ARBA" id="ARBA00008000"/>
    </source>
</evidence>
<evidence type="ECO:0000256" key="6">
    <source>
        <dbReference type="ARBA" id="ARBA00022946"/>
    </source>
</evidence>
<protein>
    <recommendedName>
        <fullName evidence="10">D-lactate dehydrogenase (cytochrome)</fullName>
        <ecNumber evidence="10">1.1.2.4</ecNumber>
    </recommendedName>
</protein>
<dbReference type="GO" id="GO:0051536">
    <property type="term" value="F:iron-sulfur cluster binding"/>
    <property type="evidence" value="ECO:0007669"/>
    <property type="project" value="UniProtKB-KW"/>
</dbReference>
<dbReference type="InterPro" id="IPR036318">
    <property type="entry name" value="FAD-bd_PCMH-like_sf"/>
</dbReference>
<evidence type="ECO:0000256" key="10">
    <source>
        <dbReference type="ARBA" id="ARBA00038897"/>
    </source>
</evidence>
<sequence length="939" mass="101409">MKSQVFLNKVRDLLPWSQTHTGEAPARILSVDAGPFEPRAFAVIDVFSLDELKKLLSLAASCGVSLTFRGSGTSLSGQSVAEDVALRFRGPAWRGLDILDEGRLVRARAGMRGGEINAALAPYGRFIASDPSSIASATIGGMAANNAAGLGCTVENNIYHSLRGMAFMLADGTFVDTEDAGSVRAFRASHAALLEGLRALRGRILSSPALAEKVRRKYRIRNTCGYSLNALCDFEDPLDMLEHLLIGSEGTLGFIFSVTLETLPLLKERATAMALFSSMDDAMDAVLAMRSGLGLYAGEFLDDISLRCLSKLPGFPQEFCPEGESSDNCALLVETRAGDGAGLFERIRAIDDIIRAKKPLAKLGFVTEGAECEKLWDIRRALFPALAGTRLPEEYAYVEDYCVPPERLPEASRGLVRILQELGCARTGVNGHAMHGNLHCTLPLRLNEAGDVAKLGEFVERAAELILGLGGALKAEHGTGRAVASFVRREWGDELYGVMLELKALLDPAGILNRGCLLNDSPRCHVEHLKSAGVVGGGVDLCVDCGFCEAVCPSAKTGLSPRQRIYALRAMAGMEEKGERERLASWRDFFRTMGLDLCATDGLCSARCPLGLDVAGFMRALRHEELSDREKKAAAFVRRHMAPVTRAVSLGLSAAHALHGALGHERAEKSGNLAKKLTGMTVPDLREVRLTGGSAVPAPHVSGREKVVYFPSCAVRSMGYSGDSGRRIDPLMDVALRLLDKAGYDAVIPAHVEQLCCGKAFETKGMKEEAEASAKALDAALREASEGGRWPVMCDTSPCLARMKKTLDGSLSLYEPVEFTLRFLVDRLEFRKRRGCVAVHATCSTRAMGLVEELCRVARLCAEEVVLPEGIFCCGFSGDKGFTRPELNAAALEGLKDQIASCEEGFSTSRTCEVGLTKHGKKPYRNILYLIDECSSARK</sequence>
<name>A0A921AW03_9BACT</name>
<gene>
    <name evidence="13" type="ORF">K8W16_03930</name>
</gene>
<dbReference type="PROSITE" id="PS51379">
    <property type="entry name" value="4FE4S_FER_2"/>
    <property type="match status" value="1"/>
</dbReference>
<dbReference type="Pfam" id="PF02754">
    <property type="entry name" value="CCG"/>
    <property type="match status" value="1"/>
</dbReference>
<keyword evidence="7" id="KW-0560">Oxidoreductase</keyword>
<keyword evidence="5" id="KW-0274">FAD</keyword>
<evidence type="ECO:0000313" key="14">
    <source>
        <dbReference type="Proteomes" id="UP000698963"/>
    </source>
</evidence>